<dbReference type="Gene3D" id="1.20.120.450">
    <property type="entry name" value="dinb family like domain"/>
    <property type="match status" value="1"/>
</dbReference>
<evidence type="ECO:0000313" key="5">
    <source>
        <dbReference type="Proteomes" id="UP000199382"/>
    </source>
</evidence>
<feature type="binding site" evidence="3">
    <location>
        <position position="141"/>
    </location>
    <ligand>
        <name>a divalent metal cation</name>
        <dbReference type="ChEBI" id="CHEBI:60240"/>
    </ligand>
</feature>
<accession>A0A1G9B1Z1</accession>
<feature type="binding site" evidence="3">
    <location>
        <position position="50"/>
    </location>
    <ligand>
        <name>a divalent metal cation</name>
        <dbReference type="ChEBI" id="CHEBI:60240"/>
    </ligand>
</feature>
<name>A0A1G9B1Z1_9RHOB</name>
<gene>
    <name evidence="4" type="ORF">SAMN04488026_10384</name>
</gene>
<comment type="similarity">
    <text evidence="1">Belongs to the DinB family.</text>
</comment>
<evidence type="ECO:0000256" key="3">
    <source>
        <dbReference type="PIRSR" id="PIRSR607837-1"/>
    </source>
</evidence>
<dbReference type="SUPFAM" id="SSF109854">
    <property type="entry name" value="DinB/YfiT-like putative metalloenzymes"/>
    <property type="match status" value="1"/>
</dbReference>
<sequence>MITVEYVRLMARYNLWQNNALIAAAETLDQAALDADRGAFFGSILATFNHLLWADQIWMSRLDGWAAPQVGISGSVSLWPTLAAWKADRMRADGRIRLWAQRLRPIDLRGPLIWYSGSQGRDISRPVATCVMHMFNHQTHHRGQVHAMLTAAGATTTDTDLVFMPEDT</sequence>
<dbReference type="Pfam" id="PF05163">
    <property type="entry name" value="DinB"/>
    <property type="match status" value="1"/>
</dbReference>
<feature type="binding site" evidence="3">
    <location>
        <position position="137"/>
    </location>
    <ligand>
        <name>a divalent metal cation</name>
        <dbReference type="ChEBI" id="CHEBI:60240"/>
    </ligand>
</feature>
<dbReference type="Proteomes" id="UP000199382">
    <property type="component" value="Unassembled WGS sequence"/>
</dbReference>
<dbReference type="GO" id="GO:0046872">
    <property type="term" value="F:metal ion binding"/>
    <property type="evidence" value="ECO:0007669"/>
    <property type="project" value="UniProtKB-KW"/>
</dbReference>
<dbReference type="PANTHER" id="PTHR37302:SF1">
    <property type="entry name" value="PROTEIN DINB"/>
    <property type="match status" value="1"/>
</dbReference>
<keyword evidence="2 3" id="KW-0479">Metal-binding</keyword>
<keyword evidence="5" id="KW-1185">Reference proteome</keyword>
<dbReference type="RefSeq" id="WP_093158861.1">
    <property type="nucleotide sequence ID" value="NZ_FNEK01000038.1"/>
</dbReference>
<evidence type="ECO:0000313" key="4">
    <source>
        <dbReference type="EMBL" id="SDK33483.1"/>
    </source>
</evidence>
<evidence type="ECO:0000256" key="1">
    <source>
        <dbReference type="ARBA" id="ARBA00008635"/>
    </source>
</evidence>
<dbReference type="InterPro" id="IPR034660">
    <property type="entry name" value="DinB/YfiT-like"/>
</dbReference>
<dbReference type="InterPro" id="IPR007837">
    <property type="entry name" value="DinB"/>
</dbReference>
<protein>
    <submittedName>
        <fullName evidence="4">Uncharacterized damage-inducible protein DinB (Forms a four-helix bundle)</fullName>
    </submittedName>
</protein>
<reference evidence="4 5" key="1">
    <citation type="submission" date="2016-10" db="EMBL/GenBank/DDBJ databases">
        <authorList>
            <person name="de Groot N.N."/>
        </authorList>
    </citation>
    <scope>NUCLEOTIDE SEQUENCE [LARGE SCALE GENOMIC DNA]</scope>
    <source>
        <strain evidence="4 5">DSM 25294</strain>
    </source>
</reference>
<organism evidence="4 5">
    <name type="scientific">Aliiruegeria lutimaris</name>
    <dbReference type="NCBI Taxonomy" id="571298"/>
    <lineage>
        <taxon>Bacteria</taxon>
        <taxon>Pseudomonadati</taxon>
        <taxon>Pseudomonadota</taxon>
        <taxon>Alphaproteobacteria</taxon>
        <taxon>Rhodobacterales</taxon>
        <taxon>Roseobacteraceae</taxon>
        <taxon>Aliiruegeria</taxon>
    </lineage>
</organism>
<proteinExistence type="inferred from homology"/>
<evidence type="ECO:0000256" key="2">
    <source>
        <dbReference type="ARBA" id="ARBA00022723"/>
    </source>
</evidence>
<dbReference type="EMBL" id="FNEK01000038">
    <property type="protein sequence ID" value="SDK33483.1"/>
    <property type="molecule type" value="Genomic_DNA"/>
</dbReference>
<dbReference type="AlphaFoldDB" id="A0A1G9B1Z1"/>
<dbReference type="PANTHER" id="PTHR37302">
    <property type="entry name" value="SLR1116 PROTEIN"/>
    <property type="match status" value="1"/>
</dbReference>
<dbReference type="OrthoDB" id="9807509at2"/>
<dbReference type="STRING" id="571298.SAMN04488026_10384"/>